<feature type="transmembrane region" description="Helical" evidence="13">
    <location>
        <begin position="108"/>
        <end position="128"/>
    </location>
</feature>
<organism evidence="15">
    <name type="scientific">Chlamydomonas euryale</name>
    <dbReference type="NCBI Taxonomy" id="1486919"/>
    <lineage>
        <taxon>Eukaryota</taxon>
        <taxon>Viridiplantae</taxon>
        <taxon>Chlorophyta</taxon>
        <taxon>core chlorophytes</taxon>
        <taxon>Chlorophyceae</taxon>
        <taxon>CS clade</taxon>
        <taxon>Chlamydomonadales</taxon>
        <taxon>Chlamydomonadaceae</taxon>
        <taxon>Chlamydomonas</taxon>
    </lineage>
</organism>
<name>A0A6U2G6K1_9CHLO</name>
<dbReference type="InterPro" id="IPR045252">
    <property type="entry name" value="LPCAT1-like"/>
</dbReference>
<feature type="transmembrane region" description="Helical" evidence="13">
    <location>
        <begin position="84"/>
        <end position="102"/>
    </location>
</feature>
<dbReference type="GO" id="GO:0016020">
    <property type="term" value="C:membrane"/>
    <property type="evidence" value="ECO:0007669"/>
    <property type="project" value="UniProtKB-SubCell"/>
</dbReference>
<dbReference type="EMBL" id="HBEC01024880">
    <property type="protein sequence ID" value="CAD8292302.1"/>
    <property type="molecule type" value="Transcribed_RNA"/>
</dbReference>
<keyword evidence="7 13" id="KW-1133">Transmembrane helix</keyword>
<keyword evidence="8" id="KW-0443">Lipid metabolism</keyword>
<dbReference type="GO" id="GO:0019432">
    <property type="term" value="P:triglyceride biosynthetic process"/>
    <property type="evidence" value="ECO:0007669"/>
    <property type="project" value="TreeGrafter"/>
</dbReference>
<dbReference type="InterPro" id="IPR002123">
    <property type="entry name" value="Plipid/glycerol_acylTrfase"/>
</dbReference>
<evidence type="ECO:0000256" key="1">
    <source>
        <dbReference type="ARBA" id="ARBA00004370"/>
    </source>
</evidence>
<dbReference type="GO" id="GO:0004366">
    <property type="term" value="F:glycerol-3-phosphate O-acyltransferase activity"/>
    <property type="evidence" value="ECO:0007669"/>
    <property type="project" value="TreeGrafter"/>
</dbReference>
<comment type="subcellular location">
    <subcellularLocation>
        <location evidence="1">Membrane</location>
    </subcellularLocation>
</comment>
<evidence type="ECO:0000256" key="13">
    <source>
        <dbReference type="SAM" id="Phobius"/>
    </source>
</evidence>
<reference evidence="15" key="1">
    <citation type="submission" date="2021-01" db="EMBL/GenBank/DDBJ databases">
        <authorList>
            <person name="Corre E."/>
            <person name="Pelletier E."/>
            <person name="Niang G."/>
            <person name="Scheremetjew M."/>
            <person name="Finn R."/>
            <person name="Kale V."/>
            <person name="Holt S."/>
            <person name="Cochrane G."/>
            <person name="Meng A."/>
            <person name="Brown T."/>
            <person name="Cohen L."/>
        </authorList>
    </citation>
    <scope>NUCLEOTIDE SEQUENCE</scope>
    <source>
        <strain evidence="15">CCMP219</strain>
    </source>
</reference>
<evidence type="ECO:0000256" key="5">
    <source>
        <dbReference type="ARBA" id="ARBA00022679"/>
    </source>
</evidence>
<evidence type="ECO:0000313" key="16">
    <source>
        <dbReference type="EMBL" id="CAD8292302.1"/>
    </source>
</evidence>
<accession>A0A6U2G6K1</accession>
<keyword evidence="9 13" id="KW-0472">Membrane</keyword>
<evidence type="ECO:0000256" key="10">
    <source>
        <dbReference type="ARBA" id="ARBA00023209"/>
    </source>
</evidence>
<evidence type="ECO:0000256" key="3">
    <source>
        <dbReference type="ARBA" id="ARBA00008655"/>
    </source>
</evidence>
<evidence type="ECO:0000256" key="11">
    <source>
        <dbReference type="ARBA" id="ARBA00023264"/>
    </source>
</evidence>
<comment type="pathway">
    <text evidence="2">Lipid metabolism.</text>
</comment>
<keyword evidence="10" id="KW-0594">Phospholipid biosynthesis</keyword>
<evidence type="ECO:0000256" key="6">
    <source>
        <dbReference type="ARBA" id="ARBA00022692"/>
    </source>
</evidence>
<keyword evidence="4" id="KW-0444">Lipid biosynthesis</keyword>
<keyword evidence="5" id="KW-0808">Transferase</keyword>
<dbReference type="PANTHER" id="PTHR23063:SF2">
    <property type="entry name" value="GLYCEROL-3-PHOSPHATE ACYLTRANSFERASE 4, ISOFORM D-RELATED"/>
    <property type="match status" value="1"/>
</dbReference>
<evidence type="ECO:0000256" key="4">
    <source>
        <dbReference type="ARBA" id="ARBA00022516"/>
    </source>
</evidence>
<dbReference type="AlphaFoldDB" id="A0A6U2G6K1"/>
<protein>
    <recommendedName>
        <fullName evidence="14">Phospholipid/glycerol acyltransferase domain-containing protein</fullName>
    </recommendedName>
</protein>
<gene>
    <name evidence="15" type="ORF">CEUR00632_LOCUS11398</name>
    <name evidence="16" type="ORF">CEUR00632_LOCUS11399</name>
</gene>
<dbReference type="EMBL" id="HBEC01024879">
    <property type="protein sequence ID" value="CAD8292301.1"/>
    <property type="molecule type" value="Transcribed_RNA"/>
</dbReference>
<evidence type="ECO:0000256" key="9">
    <source>
        <dbReference type="ARBA" id="ARBA00023136"/>
    </source>
</evidence>
<dbReference type="GO" id="GO:0005783">
    <property type="term" value="C:endoplasmic reticulum"/>
    <property type="evidence" value="ECO:0007669"/>
    <property type="project" value="TreeGrafter"/>
</dbReference>
<sequence>MGGVAPAGPSLPNMEAFAERPDSVAVEQAFETVEAQRFKGPPANSDLLVDVLDISNVLTDGAAAMVDDSFMRCFTVRSSEAWNFNFYLLPIWCFGVLFRYLVLFPLRLLTAVVGNCLCILCVLLLKAVMRPSKFRKKIEMRLAQAMCWAFLMSWSAVVKFHGPTPVAAPNRIWVANHSSMIDYGILNSYRPFCVIMQLQGGWVRFIQTNVLSGLGCLWFNRNDIKDRQIVGQRMKEHVSQPDSIPLLIFPEGTCVNNEYTVLFKRGAFDMGCTVCPVAIKYNKIFVDAFWNSKRQSFGSYLVKIMTSWALVCDVWFLEPQNKRDNETADEFAARVQQMIAAKAGLKVVPWDGYLKYYNLGERNPGLIEKRRKGYGDRIKAHLDGSDAVGRSGSNLRRRVNADNK</sequence>
<dbReference type="SMART" id="SM00563">
    <property type="entry name" value="PlsC"/>
    <property type="match status" value="1"/>
</dbReference>
<dbReference type="PANTHER" id="PTHR23063">
    <property type="entry name" value="PHOSPHOLIPID ACYLTRANSFERASE"/>
    <property type="match status" value="1"/>
</dbReference>
<keyword evidence="11" id="KW-1208">Phospholipid metabolism</keyword>
<dbReference type="SUPFAM" id="SSF69593">
    <property type="entry name" value="Glycerol-3-phosphate (1)-acyltransferase"/>
    <property type="match status" value="1"/>
</dbReference>
<evidence type="ECO:0000259" key="14">
    <source>
        <dbReference type="SMART" id="SM00563"/>
    </source>
</evidence>
<dbReference type="CDD" id="cd07991">
    <property type="entry name" value="LPLAT_LPCAT1-like"/>
    <property type="match status" value="1"/>
</dbReference>
<evidence type="ECO:0000256" key="12">
    <source>
        <dbReference type="ARBA" id="ARBA00023315"/>
    </source>
</evidence>
<feature type="domain" description="Phospholipid/glycerol acyltransferase" evidence="14">
    <location>
        <begin position="171"/>
        <end position="282"/>
    </location>
</feature>
<dbReference type="GO" id="GO:0008654">
    <property type="term" value="P:phospholipid biosynthetic process"/>
    <property type="evidence" value="ECO:0007669"/>
    <property type="project" value="UniProtKB-KW"/>
</dbReference>
<proteinExistence type="inferred from homology"/>
<comment type="similarity">
    <text evidence="3">Belongs to the 1-acyl-sn-glycerol-3-phosphate acyltransferase family.</text>
</comment>
<keyword evidence="12" id="KW-0012">Acyltransferase</keyword>
<keyword evidence="6 13" id="KW-0812">Transmembrane</keyword>
<evidence type="ECO:0000256" key="7">
    <source>
        <dbReference type="ARBA" id="ARBA00022989"/>
    </source>
</evidence>
<evidence type="ECO:0000256" key="2">
    <source>
        <dbReference type="ARBA" id="ARBA00005189"/>
    </source>
</evidence>
<evidence type="ECO:0000313" key="15">
    <source>
        <dbReference type="EMBL" id="CAD8292301.1"/>
    </source>
</evidence>
<evidence type="ECO:0000256" key="8">
    <source>
        <dbReference type="ARBA" id="ARBA00023098"/>
    </source>
</evidence>
<dbReference type="Pfam" id="PF01553">
    <property type="entry name" value="Acyltransferase"/>
    <property type="match status" value="1"/>
</dbReference>